<comment type="caution">
    <text evidence="2">The sequence shown here is derived from an EMBL/GenBank/DDBJ whole genome shotgun (WGS) entry which is preliminary data.</text>
</comment>
<evidence type="ECO:0000259" key="1">
    <source>
        <dbReference type="PROSITE" id="PS50011"/>
    </source>
</evidence>
<organism evidence="2 3">
    <name type="scientific">Nonomuraea insulae</name>
    <dbReference type="NCBI Taxonomy" id="1616787"/>
    <lineage>
        <taxon>Bacteria</taxon>
        <taxon>Bacillati</taxon>
        <taxon>Actinomycetota</taxon>
        <taxon>Actinomycetes</taxon>
        <taxon>Streptosporangiales</taxon>
        <taxon>Streptosporangiaceae</taxon>
        <taxon>Nonomuraea</taxon>
    </lineage>
</organism>
<dbReference type="InterPro" id="IPR000719">
    <property type="entry name" value="Prot_kinase_dom"/>
</dbReference>
<dbReference type="EMBL" id="JBHSPA010000024">
    <property type="protein sequence ID" value="MFC5826272.1"/>
    <property type="molecule type" value="Genomic_DNA"/>
</dbReference>
<evidence type="ECO:0000313" key="3">
    <source>
        <dbReference type="Proteomes" id="UP001596058"/>
    </source>
</evidence>
<reference evidence="3" key="1">
    <citation type="journal article" date="2019" name="Int. J. Syst. Evol. Microbiol.">
        <title>The Global Catalogue of Microorganisms (GCM) 10K type strain sequencing project: providing services to taxonomists for standard genome sequencing and annotation.</title>
        <authorList>
            <consortium name="The Broad Institute Genomics Platform"/>
            <consortium name="The Broad Institute Genome Sequencing Center for Infectious Disease"/>
            <person name="Wu L."/>
            <person name="Ma J."/>
        </authorList>
    </citation>
    <scope>NUCLEOTIDE SEQUENCE [LARGE SCALE GENOMIC DNA]</scope>
    <source>
        <strain evidence="3">CCUG 53903</strain>
    </source>
</reference>
<sequence length="354" mass="38983">MRSGQGGELKPVSQHSRLAAYGDVSTSLALRGDHELAALLESAVPLGTGIGGTSVLLEVEGRPVFVKRVALTDLEREPANVRSTANVYDLPAFCQYGIGSPGFGAWRELAAHTMTTNWVLTGQFAGFPLMYHWRVLPHSAPAPVEELADVDRAVAYWGGGAGVRRRIEALRTSSASLTLFMEHLPHNLHEWLTTQVNGGIEAACSVVERGLRKGVSFMNSRGLLHFDAHFENIMTDGERLYFADFGLATSTRFALSPEERDFLDVHRTYDQAYTISYLVNWLAAALYERDRDERAALVRSWAGGKRPIGTPGGIAEILSRHSPLATVMNGFYRGLQSESRKTPYPLEEIRRVLG</sequence>
<keyword evidence="2" id="KW-0418">Kinase</keyword>
<feature type="domain" description="Protein kinase" evidence="1">
    <location>
        <begin position="40"/>
        <end position="354"/>
    </location>
</feature>
<protein>
    <submittedName>
        <fullName evidence="2">Protein kinase family protein</fullName>
    </submittedName>
</protein>
<evidence type="ECO:0000313" key="2">
    <source>
        <dbReference type="EMBL" id="MFC5826272.1"/>
    </source>
</evidence>
<dbReference type="GO" id="GO:0016301">
    <property type="term" value="F:kinase activity"/>
    <property type="evidence" value="ECO:0007669"/>
    <property type="project" value="UniProtKB-KW"/>
</dbReference>
<dbReference type="PROSITE" id="PS50011">
    <property type="entry name" value="PROTEIN_KINASE_DOM"/>
    <property type="match status" value="1"/>
</dbReference>
<dbReference type="Proteomes" id="UP001596058">
    <property type="component" value="Unassembled WGS sequence"/>
</dbReference>
<keyword evidence="3" id="KW-1185">Reference proteome</keyword>
<dbReference type="SUPFAM" id="SSF56112">
    <property type="entry name" value="Protein kinase-like (PK-like)"/>
    <property type="match status" value="2"/>
</dbReference>
<proteinExistence type="predicted"/>
<accession>A0ABW1CLQ8</accession>
<dbReference type="Gene3D" id="1.10.510.10">
    <property type="entry name" value="Transferase(Phosphotransferase) domain 1"/>
    <property type="match status" value="1"/>
</dbReference>
<dbReference type="RefSeq" id="WP_379515788.1">
    <property type="nucleotide sequence ID" value="NZ_JBHSPA010000024.1"/>
</dbReference>
<gene>
    <name evidence="2" type="ORF">ACFPZ3_20600</name>
</gene>
<keyword evidence="2" id="KW-0808">Transferase</keyword>
<name>A0ABW1CLQ8_9ACTN</name>
<dbReference type="InterPro" id="IPR011009">
    <property type="entry name" value="Kinase-like_dom_sf"/>
</dbReference>